<evidence type="ECO:0000256" key="5">
    <source>
        <dbReference type="ARBA" id="ARBA00022692"/>
    </source>
</evidence>
<name>A0A316U8F9_9BASI</name>
<evidence type="ECO:0000256" key="3">
    <source>
        <dbReference type="ARBA" id="ARBA00020799"/>
    </source>
</evidence>
<dbReference type="InterPro" id="IPR036412">
    <property type="entry name" value="HAD-like_sf"/>
</dbReference>
<dbReference type="OrthoDB" id="287041at2759"/>
<evidence type="ECO:0000256" key="2">
    <source>
        <dbReference type="ARBA" id="ARBA00006344"/>
    </source>
</evidence>
<keyword evidence="4 13" id="KW-0813">Transport</keyword>
<feature type="region of interest" description="Disordered" evidence="14">
    <location>
        <begin position="488"/>
        <end position="537"/>
    </location>
</feature>
<keyword evidence="7 13" id="KW-0653">Protein transport</keyword>
<dbReference type="CDD" id="cd07521">
    <property type="entry name" value="HAD_FCP1-like"/>
    <property type="match status" value="1"/>
</dbReference>
<evidence type="ECO:0000256" key="4">
    <source>
        <dbReference type="ARBA" id="ARBA00022448"/>
    </source>
</evidence>
<feature type="region of interest" description="Disordered" evidence="14">
    <location>
        <begin position="123"/>
        <end position="155"/>
    </location>
</feature>
<proteinExistence type="inferred from homology"/>
<keyword evidence="17" id="KW-1185">Reference proteome</keyword>
<dbReference type="FunFam" id="3.40.50.1000:FF:000019">
    <property type="entry name" value="Mitochondrial import inner membrane translocase subunit TIM50"/>
    <property type="match status" value="1"/>
</dbReference>
<dbReference type="STRING" id="1684307.A0A316U8F9"/>
<evidence type="ECO:0000256" key="13">
    <source>
        <dbReference type="RuleBase" id="RU365079"/>
    </source>
</evidence>
<dbReference type="SUPFAM" id="SSF56784">
    <property type="entry name" value="HAD-like"/>
    <property type="match status" value="1"/>
</dbReference>
<protein>
    <recommendedName>
        <fullName evidence="3 13">Mitochondrial import inner membrane translocase subunit TIM50</fullName>
    </recommendedName>
</protein>
<dbReference type="SMART" id="SM00577">
    <property type="entry name" value="CPDc"/>
    <property type="match status" value="1"/>
</dbReference>
<keyword evidence="9" id="KW-1133">Transmembrane helix</keyword>
<keyword evidence="8 13" id="KW-0809">Transit peptide</keyword>
<comment type="subunit">
    <text evidence="13">Component of the TIM23 complex.</text>
</comment>
<dbReference type="InterPro" id="IPR004274">
    <property type="entry name" value="FCP1_dom"/>
</dbReference>
<feature type="compositionally biased region" description="Gly residues" evidence="14">
    <location>
        <begin position="126"/>
        <end position="138"/>
    </location>
</feature>
<dbReference type="RefSeq" id="XP_025346425.1">
    <property type="nucleotide sequence ID" value="XM_025495081.1"/>
</dbReference>
<dbReference type="AlphaFoldDB" id="A0A316U8F9"/>
<dbReference type="Pfam" id="PF03031">
    <property type="entry name" value="NIF"/>
    <property type="match status" value="1"/>
</dbReference>
<feature type="region of interest" description="Disordered" evidence="14">
    <location>
        <begin position="416"/>
        <end position="456"/>
    </location>
</feature>
<evidence type="ECO:0000256" key="10">
    <source>
        <dbReference type="ARBA" id="ARBA00023010"/>
    </source>
</evidence>
<comment type="subcellular location">
    <subcellularLocation>
        <location evidence="1 13">Mitochondrion inner membrane</location>
        <topology evidence="1 13">Single-pass membrane protein</topology>
    </subcellularLocation>
</comment>
<feature type="compositionally biased region" description="Low complexity" evidence="14">
    <location>
        <begin position="63"/>
        <end position="98"/>
    </location>
</feature>
<dbReference type="GeneID" id="37016815"/>
<dbReference type="InterPro" id="IPR050365">
    <property type="entry name" value="TIM50"/>
</dbReference>
<evidence type="ECO:0000256" key="14">
    <source>
        <dbReference type="SAM" id="MobiDB-lite"/>
    </source>
</evidence>
<feature type="domain" description="FCP1 homology" evidence="15">
    <location>
        <begin position="230"/>
        <end position="374"/>
    </location>
</feature>
<dbReference type="EMBL" id="KZ819332">
    <property type="protein sequence ID" value="PWN19265.1"/>
    <property type="molecule type" value="Genomic_DNA"/>
</dbReference>
<keyword evidence="12" id="KW-0472">Membrane</keyword>
<evidence type="ECO:0000313" key="17">
    <source>
        <dbReference type="Proteomes" id="UP000245942"/>
    </source>
</evidence>
<feature type="compositionally biased region" description="Basic and acidic residues" evidence="14">
    <location>
        <begin position="488"/>
        <end position="503"/>
    </location>
</feature>
<reference evidence="16 17" key="1">
    <citation type="journal article" date="2018" name="Mol. Biol. Evol.">
        <title>Broad Genomic Sampling Reveals a Smut Pathogenic Ancestry of the Fungal Clade Ustilaginomycotina.</title>
        <authorList>
            <person name="Kijpornyongpan T."/>
            <person name="Mondo S.J."/>
            <person name="Barry K."/>
            <person name="Sandor L."/>
            <person name="Lee J."/>
            <person name="Lipzen A."/>
            <person name="Pangilinan J."/>
            <person name="LaButti K."/>
            <person name="Hainaut M."/>
            <person name="Henrissat B."/>
            <person name="Grigoriev I.V."/>
            <person name="Spatafora J.W."/>
            <person name="Aime M.C."/>
        </authorList>
    </citation>
    <scope>NUCLEOTIDE SEQUENCE [LARGE SCALE GENOMIC DNA]</scope>
    <source>
        <strain evidence="16 17">MCA 4718</strain>
    </source>
</reference>
<evidence type="ECO:0000256" key="11">
    <source>
        <dbReference type="ARBA" id="ARBA00023128"/>
    </source>
</evidence>
<dbReference type="GO" id="GO:0015031">
    <property type="term" value="P:protein transport"/>
    <property type="evidence" value="ECO:0007669"/>
    <property type="project" value="UniProtKB-KW"/>
</dbReference>
<feature type="region of interest" description="Disordered" evidence="14">
    <location>
        <begin position="46"/>
        <end position="110"/>
    </location>
</feature>
<feature type="compositionally biased region" description="Low complexity" evidence="14">
    <location>
        <begin position="421"/>
        <end position="443"/>
    </location>
</feature>
<dbReference type="PANTHER" id="PTHR12210">
    <property type="entry name" value="DULLARD PROTEIN PHOSPHATASE"/>
    <property type="match status" value="1"/>
</dbReference>
<dbReference type="Gene3D" id="3.40.50.1000">
    <property type="entry name" value="HAD superfamily/HAD-like"/>
    <property type="match status" value="1"/>
</dbReference>
<evidence type="ECO:0000259" key="15">
    <source>
        <dbReference type="PROSITE" id="PS50969"/>
    </source>
</evidence>
<dbReference type="GO" id="GO:0005744">
    <property type="term" value="C:TIM23 mitochondrial import inner membrane translocase complex"/>
    <property type="evidence" value="ECO:0007669"/>
    <property type="project" value="UniProtKB-UniRule"/>
</dbReference>
<keyword evidence="10 13" id="KW-0811">Translocation</keyword>
<sequence>MLSPALASSLRAAARARAVAVGGAAVAPAAPAATCACVPALSRSYAKVRSSPRDEADKPQPNAATEESPAASSSSSPQSARPAEDPAASAPAEEAATSTPPPPRQGPSAFDIDSSLMAIADQAAEGGSGGDGGRGGRTGARARSDAQQSSIDRQRKNTRRVLGILFLGGSGVLLGNMARDWDTVKERERFAGNPLSDSAFGRMRLRINAMWEDFQAPVWEKLLPDPLPFPYQRPYTLVVDLDELLVHSHWTREHGWRTAKRPGLDYFLAYLSQFWEIVLFTTQPYYIVAPVIEKLDPDRRYIAYTLFRESCRTHKGKVVKDLSALNRDLSKVVVLDTDADRYSMQPENGILMKKWDGNRNDAELVGMIPFLEAIGIYQIPDVRSPIKAYEGQHIPTEYNKRQREVKEAEDAAWLAKHGPNKSSSGASSTLSSLLGSLKSSSSTKPPPVAGSVTSSGRPKTFYELERDRYQAGYLEDQKYWKENGEALRKQAKEEQERQMREMKMSAWGMLTGQGMRPPEQGEAQQQQQQQQQQQAGK</sequence>
<dbReference type="PROSITE" id="PS50969">
    <property type="entry name" value="FCP1"/>
    <property type="match status" value="1"/>
</dbReference>
<comment type="similarity">
    <text evidence="2 13">Belongs to the TIM50 family.</text>
</comment>
<keyword evidence="6" id="KW-0999">Mitochondrion inner membrane</keyword>
<dbReference type="InterPro" id="IPR023214">
    <property type="entry name" value="HAD_sf"/>
</dbReference>
<evidence type="ECO:0000256" key="12">
    <source>
        <dbReference type="ARBA" id="ARBA00023136"/>
    </source>
</evidence>
<evidence type="ECO:0000256" key="1">
    <source>
        <dbReference type="ARBA" id="ARBA00004434"/>
    </source>
</evidence>
<keyword evidence="5" id="KW-0812">Transmembrane</keyword>
<gene>
    <name evidence="16" type="ORF">BCV69DRAFT_314004</name>
</gene>
<evidence type="ECO:0000256" key="6">
    <source>
        <dbReference type="ARBA" id="ARBA00022792"/>
    </source>
</evidence>
<evidence type="ECO:0000256" key="7">
    <source>
        <dbReference type="ARBA" id="ARBA00022927"/>
    </source>
</evidence>
<accession>A0A316U8F9</accession>
<feature type="compositionally biased region" description="Low complexity" evidence="14">
    <location>
        <begin position="524"/>
        <end position="537"/>
    </location>
</feature>
<organism evidence="16 17">
    <name type="scientific">Pseudomicrostroma glucosiphilum</name>
    <dbReference type="NCBI Taxonomy" id="1684307"/>
    <lineage>
        <taxon>Eukaryota</taxon>
        <taxon>Fungi</taxon>
        <taxon>Dikarya</taxon>
        <taxon>Basidiomycota</taxon>
        <taxon>Ustilaginomycotina</taxon>
        <taxon>Exobasidiomycetes</taxon>
        <taxon>Microstromatales</taxon>
        <taxon>Microstromatales incertae sedis</taxon>
        <taxon>Pseudomicrostroma</taxon>
    </lineage>
</organism>
<keyword evidence="11 13" id="KW-0496">Mitochondrion</keyword>
<evidence type="ECO:0000313" key="16">
    <source>
        <dbReference type="EMBL" id="PWN19265.1"/>
    </source>
</evidence>
<evidence type="ECO:0000256" key="8">
    <source>
        <dbReference type="ARBA" id="ARBA00022946"/>
    </source>
</evidence>
<dbReference type="Proteomes" id="UP000245942">
    <property type="component" value="Unassembled WGS sequence"/>
</dbReference>
<comment type="function">
    <text evidence="13">Essential component of the TIM23 complex, a complex that mediates the translocation of transit peptide-containing proteins across the mitochondrial inner membrane.</text>
</comment>
<evidence type="ECO:0000256" key="9">
    <source>
        <dbReference type="ARBA" id="ARBA00022989"/>
    </source>
</evidence>